<dbReference type="GO" id="GO:0000049">
    <property type="term" value="F:tRNA binding"/>
    <property type="evidence" value="ECO:0007669"/>
    <property type="project" value="InterPro"/>
</dbReference>
<evidence type="ECO:0000256" key="2">
    <source>
        <dbReference type="ARBA" id="ARBA00022694"/>
    </source>
</evidence>
<organism evidence="7">
    <name type="scientific">marine metagenome</name>
    <dbReference type="NCBI Taxonomy" id="408172"/>
    <lineage>
        <taxon>unclassified sequences</taxon>
        <taxon>metagenomes</taxon>
        <taxon>ecological metagenomes</taxon>
    </lineage>
</organism>
<name>A0A382UJP3_9ZZZZ</name>
<sequence length="68" mass="7590">VALTLQTIKNRSTFVHIRNNGNFIKGKFINVQFLEDSSLNGAIAVGFTATKKIGNAVKRNKAKRLMRE</sequence>
<keyword evidence="4" id="KW-0255">Endonuclease</keyword>
<keyword evidence="5" id="KW-0378">Hydrolase</keyword>
<evidence type="ECO:0000256" key="5">
    <source>
        <dbReference type="ARBA" id="ARBA00022801"/>
    </source>
</evidence>
<dbReference type="InterPro" id="IPR014721">
    <property type="entry name" value="Ribsml_uS5_D2-typ_fold_subgr"/>
</dbReference>
<dbReference type="InterPro" id="IPR020539">
    <property type="entry name" value="RNase_P_CS"/>
</dbReference>
<reference evidence="7" key="1">
    <citation type="submission" date="2018-05" db="EMBL/GenBank/DDBJ databases">
        <authorList>
            <person name="Lanie J.A."/>
            <person name="Ng W.-L."/>
            <person name="Kazmierczak K.M."/>
            <person name="Andrzejewski T.M."/>
            <person name="Davidsen T.M."/>
            <person name="Wayne K.J."/>
            <person name="Tettelin H."/>
            <person name="Glass J.I."/>
            <person name="Rusch D."/>
            <person name="Podicherti R."/>
            <person name="Tsui H.-C.T."/>
            <person name="Winkler M.E."/>
        </authorList>
    </citation>
    <scope>NUCLEOTIDE SEQUENCE</scope>
</reference>
<dbReference type="Gene3D" id="3.30.230.10">
    <property type="match status" value="1"/>
</dbReference>
<dbReference type="GO" id="GO:0004526">
    <property type="term" value="F:ribonuclease P activity"/>
    <property type="evidence" value="ECO:0007669"/>
    <property type="project" value="InterPro"/>
</dbReference>
<protein>
    <submittedName>
        <fullName evidence="7">Uncharacterized protein</fullName>
    </submittedName>
</protein>
<proteinExistence type="predicted"/>
<keyword evidence="3" id="KW-0540">Nuclease</keyword>
<feature type="non-terminal residue" evidence="7">
    <location>
        <position position="1"/>
    </location>
</feature>
<keyword evidence="6" id="KW-0694">RNA-binding</keyword>
<comment type="function">
    <text evidence="1">RNaseP catalyzes the removal of the 5'-leader sequence from pre-tRNA to produce the mature 5'-terminus. It can also cleave other RNA substrates such as 4.5S RNA. The protein component plays an auxiliary but essential role in vivo by binding to the 5'-leader sequence and broadening the substrate specificity of the ribozyme.</text>
</comment>
<dbReference type="SUPFAM" id="SSF54211">
    <property type="entry name" value="Ribosomal protein S5 domain 2-like"/>
    <property type="match status" value="1"/>
</dbReference>
<accession>A0A382UJP3</accession>
<dbReference type="PROSITE" id="PS00648">
    <property type="entry name" value="RIBONUCLEASE_P"/>
    <property type="match status" value="1"/>
</dbReference>
<dbReference type="AlphaFoldDB" id="A0A382UJP3"/>
<dbReference type="GO" id="GO:0008033">
    <property type="term" value="P:tRNA processing"/>
    <property type="evidence" value="ECO:0007669"/>
    <property type="project" value="UniProtKB-KW"/>
</dbReference>
<evidence type="ECO:0000256" key="6">
    <source>
        <dbReference type="ARBA" id="ARBA00022884"/>
    </source>
</evidence>
<evidence type="ECO:0000256" key="4">
    <source>
        <dbReference type="ARBA" id="ARBA00022759"/>
    </source>
</evidence>
<keyword evidence="2" id="KW-0819">tRNA processing</keyword>
<gene>
    <name evidence="7" type="ORF">METZ01_LOCUS387347</name>
</gene>
<dbReference type="InterPro" id="IPR020568">
    <property type="entry name" value="Ribosomal_Su5_D2-typ_SF"/>
</dbReference>
<evidence type="ECO:0000313" key="7">
    <source>
        <dbReference type="EMBL" id="SVD34493.1"/>
    </source>
</evidence>
<dbReference type="InterPro" id="IPR000100">
    <property type="entry name" value="RNase_P"/>
</dbReference>
<feature type="non-terminal residue" evidence="7">
    <location>
        <position position="68"/>
    </location>
</feature>
<evidence type="ECO:0000256" key="3">
    <source>
        <dbReference type="ARBA" id="ARBA00022722"/>
    </source>
</evidence>
<dbReference type="EMBL" id="UINC01144773">
    <property type="protein sequence ID" value="SVD34493.1"/>
    <property type="molecule type" value="Genomic_DNA"/>
</dbReference>
<evidence type="ECO:0000256" key="1">
    <source>
        <dbReference type="ARBA" id="ARBA00002663"/>
    </source>
</evidence>
<dbReference type="Pfam" id="PF00825">
    <property type="entry name" value="Ribonuclease_P"/>
    <property type="match status" value="1"/>
</dbReference>